<evidence type="ECO:0000313" key="2">
    <source>
        <dbReference type="EMBL" id="GIM79192.1"/>
    </source>
</evidence>
<sequence>MRDRAGAAVRGVLGALSLVGGLTWILLTLGAPRPVTDLAVGVVLAVGGLVLLMPHRVPLPGRATAAATIGAAVAGTLAGGLAQSTQLGGMYVYLATRGWPSAWIARAGSGGDPATARQVAEQSRWQIDAVNLAADLYFWAFVGLLLVAAAGLARRPARTPEPALAP</sequence>
<feature type="transmembrane region" description="Helical" evidence="1">
    <location>
        <begin position="65"/>
        <end position="82"/>
    </location>
</feature>
<evidence type="ECO:0000313" key="3">
    <source>
        <dbReference type="Proteomes" id="UP000681340"/>
    </source>
</evidence>
<proteinExistence type="predicted"/>
<keyword evidence="3" id="KW-1185">Reference proteome</keyword>
<feature type="transmembrane region" description="Helical" evidence="1">
    <location>
        <begin position="7"/>
        <end position="29"/>
    </location>
</feature>
<dbReference type="AlphaFoldDB" id="A0A919SVD8"/>
<gene>
    <name evidence="2" type="ORF">Aau02nite_84540</name>
</gene>
<comment type="caution">
    <text evidence="2">The sequence shown here is derived from an EMBL/GenBank/DDBJ whole genome shotgun (WGS) entry which is preliminary data.</text>
</comment>
<protein>
    <submittedName>
        <fullName evidence="2">Uncharacterized protein</fullName>
    </submittedName>
</protein>
<evidence type="ECO:0000256" key="1">
    <source>
        <dbReference type="SAM" id="Phobius"/>
    </source>
</evidence>
<dbReference type="Proteomes" id="UP000681340">
    <property type="component" value="Unassembled WGS sequence"/>
</dbReference>
<keyword evidence="1" id="KW-0812">Transmembrane</keyword>
<dbReference type="EMBL" id="BOQL01000080">
    <property type="protein sequence ID" value="GIM79192.1"/>
    <property type="molecule type" value="Genomic_DNA"/>
</dbReference>
<organism evidence="2 3">
    <name type="scientific">Actinoplanes auranticolor</name>
    <dbReference type="NCBI Taxonomy" id="47988"/>
    <lineage>
        <taxon>Bacteria</taxon>
        <taxon>Bacillati</taxon>
        <taxon>Actinomycetota</taxon>
        <taxon>Actinomycetes</taxon>
        <taxon>Micromonosporales</taxon>
        <taxon>Micromonosporaceae</taxon>
        <taxon>Actinoplanes</taxon>
    </lineage>
</organism>
<keyword evidence="1" id="KW-0472">Membrane</keyword>
<feature type="transmembrane region" description="Helical" evidence="1">
    <location>
        <begin position="136"/>
        <end position="153"/>
    </location>
</feature>
<reference evidence="2" key="1">
    <citation type="submission" date="2021-03" db="EMBL/GenBank/DDBJ databases">
        <title>Whole genome shotgun sequence of Actinoplanes auranticolor NBRC 12245.</title>
        <authorList>
            <person name="Komaki H."/>
            <person name="Tamura T."/>
        </authorList>
    </citation>
    <scope>NUCLEOTIDE SEQUENCE</scope>
    <source>
        <strain evidence="2">NBRC 12245</strain>
    </source>
</reference>
<accession>A0A919SVD8</accession>
<keyword evidence="1" id="KW-1133">Transmembrane helix</keyword>
<name>A0A919SVD8_9ACTN</name>
<feature type="transmembrane region" description="Helical" evidence="1">
    <location>
        <begin position="35"/>
        <end position="53"/>
    </location>
</feature>